<dbReference type="PANTHER" id="PTHR28190:SF1">
    <property type="entry name" value="NUCLEAR MIGRATION PROTEIN NUM1"/>
    <property type="match status" value="1"/>
</dbReference>
<accession>W3X7N9</accession>
<keyword evidence="1" id="KW-0175">Coiled coil</keyword>
<evidence type="ECO:0000256" key="2">
    <source>
        <dbReference type="SAM" id="MobiDB-lite"/>
    </source>
</evidence>
<dbReference type="InterPro" id="IPR011993">
    <property type="entry name" value="PH-like_dom_sf"/>
</dbReference>
<dbReference type="InterPro" id="IPR053005">
    <property type="entry name" value="Nuclear_Pos-Cytoskel_Interact"/>
</dbReference>
<feature type="compositionally biased region" description="Polar residues" evidence="2">
    <location>
        <begin position="573"/>
        <end position="582"/>
    </location>
</feature>
<feature type="compositionally biased region" description="Basic residues" evidence="2">
    <location>
        <begin position="2332"/>
        <end position="2354"/>
    </location>
</feature>
<dbReference type="GO" id="GO:0005543">
    <property type="term" value="F:phospholipid binding"/>
    <property type="evidence" value="ECO:0007669"/>
    <property type="project" value="InterPro"/>
</dbReference>
<feature type="coiled-coil region" evidence="1">
    <location>
        <begin position="779"/>
        <end position="809"/>
    </location>
</feature>
<dbReference type="OMA" id="LHHAHRM"/>
<feature type="coiled-coil region" evidence="1">
    <location>
        <begin position="1198"/>
        <end position="1232"/>
    </location>
</feature>
<feature type="compositionally biased region" description="Polar residues" evidence="2">
    <location>
        <begin position="2358"/>
        <end position="2367"/>
    </location>
</feature>
<dbReference type="KEGG" id="pfy:PFICI_07072"/>
<keyword evidence="5" id="KW-1185">Reference proteome</keyword>
<dbReference type="SMART" id="SM00233">
    <property type="entry name" value="PH"/>
    <property type="match status" value="1"/>
</dbReference>
<dbReference type="EMBL" id="KI912112">
    <property type="protein sequence ID" value="ETS82070.1"/>
    <property type="molecule type" value="Genomic_DNA"/>
</dbReference>
<dbReference type="OrthoDB" id="2149224at2759"/>
<feature type="compositionally biased region" description="Basic and acidic residues" evidence="2">
    <location>
        <begin position="427"/>
        <end position="453"/>
    </location>
</feature>
<dbReference type="PANTHER" id="PTHR28190">
    <property type="entry name" value="NUCLEAR MIGRATION PROTEIN NUM1"/>
    <property type="match status" value="1"/>
</dbReference>
<dbReference type="GO" id="GO:0015631">
    <property type="term" value="F:tubulin binding"/>
    <property type="evidence" value="ECO:0007669"/>
    <property type="project" value="TreeGrafter"/>
</dbReference>
<feature type="region of interest" description="Disordered" evidence="2">
    <location>
        <begin position="119"/>
        <end position="160"/>
    </location>
</feature>
<feature type="coiled-coil region" evidence="1">
    <location>
        <begin position="177"/>
        <end position="288"/>
    </location>
</feature>
<feature type="compositionally biased region" description="Polar residues" evidence="2">
    <location>
        <begin position="2211"/>
        <end position="2226"/>
    </location>
</feature>
<dbReference type="Pfam" id="PF12814">
    <property type="entry name" value="Mcp5_PH"/>
    <property type="match status" value="1"/>
</dbReference>
<feature type="compositionally biased region" description="Low complexity" evidence="2">
    <location>
        <begin position="1917"/>
        <end position="1930"/>
    </location>
</feature>
<organism evidence="4 5">
    <name type="scientific">Pestalotiopsis fici (strain W106-1 / CGMCC3.15140)</name>
    <dbReference type="NCBI Taxonomy" id="1229662"/>
    <lineage>
        <taxon>Eukaryota</taxon>
        <taxon>Fungi</taxon>
        <taxon>Dikarya</taxon>
        <taxon>Ascomycota</taxon>
        <taxon>Pezizomycotina</taxon>
        <taxon>Sordariomycetes</taxon>
        <taxon>Xylariomycetidae</taxon>
        <taxon>Amphisphaeriales</taxon>
        <taxon>Sporocadaceae</taxon>
        <taxon>Pestalotiopsis</taxon>
    </lineage>
</organism>
<dbReference type="InParanoid" id="W3X7N9"/>
<dbReference type="Proteomes" id="UP000030651">
    <property type="component" value="Unassembled WGS sequence"/>
</dbReference>
<feature type="domain" description="PH" evidence="3">
    <location>
        <begin position="2057"/>
        <end position="2168"/>
    </location>
</feature>
<feature type="coiled-coil region" evidence="1">
    <location>
        <begin position="67"/>
        <end position="111"/>
    </location>
</feature>
<dbReference type="GO" id="GO:0000226">
    <property type="term" value="P:microtubule cytoskeleton organization"/>
    <property type="evidence" value="ECO:0007669"/>
    <property type="project" value="TreeGrafter"/>
</dbReference>
<feature type="coiled-coil region" evidence="1">
    <location>
        <begin position="1517"/>
        <end position="1556"/>
    </location>
</feature>
<dbReference type="PROSITE" id="PS50003">
    <property type="entry name" value="PH_DOMAIN"/>
    <property type="match status" value="1"/>
</dbReference>
<dbReference type="GO" id="GO:0032065">
    <property type="term" value="P:maintenance of protein location in cell cortex"/>
    <property type="evidence" value="ECO:0007669"/>
    <property type="project" value="InterPro"/>
</dbReference>
<dbReference type="HOGENOM" id="CLU_001023_0_0_1"/>
<dbReference type="InterPro" id="IPR001849">
    <property type="entry name" value="PH_domain"/>
</dbReference>
<feature type="compositionally biased region" description="Polar residues" evidence="2">
    <location>
        <begin position="660"/>
        <end position="670"/>
    </location>
</feature>
<feature type="region of interest" description="Disordered" evidence="2">
    <location>
        <begin position="333"/>
        <end position="379"/>
    </location>
</feature>
<name>W3X7N9_PESFW</name>
<dbReference type="SUPFAM" id="SSF50729">
    <property type="entry name" value="PH domain-like"/>
    <property type="match status" value="1"/>
</dbReference>
<evidence type="ECO:0000313" key="4">
    <source>
        <dbReference type="EMBL" id="ETS82070.1"/>
    </source>
</evidence>
<evidence type="ECO:0000256" key="1">
    <source>
        <dbReference type="SAM" id="Coils"/>
    </source>
</evidence>
<evidence type="ECO:0000259" key="3">
    <source>
        <dbReference type="PROSITE" id="PS50003"/>
    </source>
</evidence>
<feature type="compositionally biased region" description="Polar residues" evidence="2">
    <location>
        <begin position="1808"/>
        <end position="1822"/>
    </location>
</feature>
<feature type="coiled-coil region" evidence="1">
    <location>
        <begin position="1432"/>
        <end position="1459"/>
    </location>
</feature>
<feature type="region of interest" description="Disordered" evidence="2">
    <location>
        <begin position="427"/>
        <end position="697"/>
    </location>
</feature>
<feature type="compositionally biased region" description="Polar residues" evidence="2">
    <location>
        <begin position="628"/>
        <end position="648"/>
    </location>
</feature>
<dbReference type="eggNOG" id="ENOG502QWE7">
    <property type="taxonomic scope" value="Eukaryota"/>
</dbReference>
<dbReference type="GO" id="GO:0005739">
    <property type="term" value="C:mitochondrion"/>
    <property type="evidence" value="ECO:0007669"/>
    <property type="project" value="TreeGrafter"/>
</dbReference>
<proteinExistence type="predicted"/>
<feature type="region of interest" description="Disordered" evidence="2">
    <location>
        <begin position="1345"/>
        <end position="1366"/>
    </location>
</feature>
<reference evidence="5" key="1">
    <citation type="journal article" date="2015" name="BMC Genomics">
        <title>Genomic and transcriptomic analysis of the endophytic fungus Pestalotiopsis fici reveals its lifestyle and high potential for synthesis of natural products.</title>
        <authorList>
            <person name="Wang X."/>
            <person name="Zhang X."/>
            <person name="Liu L."/>
            <person name="Xiang M."/>
            <person name="Wang W."/>
            <person name="Sun X."/>
            <person name="Che Y."/>
            <person name="Guo L."/>
            <person name="Liu G."/>
            <person name="Guo L."/>
            <person name="Wang C."/>
            <person name="Yin W.B."/>
            <person name="Stadler M."/>
            <person name="Zhang X."/>
            <person name="Liu X."/>
        </authorList>
    </citation>
    <scope>NUCLEOTIDE SEQUENCE [LARGE SCALE GENOMIC DNA]</scope>
    <source>
        <strain evidence="5">W106-1 / CGMCC3.15140</strain>
    </source>
</reference>
<dbReference type="GeneID" id="19272085"/>
<feature type="region of interest" description="Disordered" evidence="2">
    <location>
        <begin position="2189"/>
        <end position="2226"/>
    </location>
</feature>
<feature type="region of interest" description="Disordered" evidence="2">
    <location>
        <begin position="1"/>
        <end position="21"/>
    </location>
</feature>
<feature type="compositionally biased region" description="Polar residues" evidence="2">
    <location>
        <begin position="511"/>
        <end position="523"/>
    </location>
</feature>
<feature type="region of interest" description="Disordered" evidence="2">
    <location>
        <begin position="2323"/>
        <end position="2373"/>
    </location>
</feature>
<feature type="compositionally biased region" description="Low complexity" evidence="2">
    <location>
        <begin position="1982"/>
        <end position="1997"/>
    </location>
</feature>
<evidence type="ECO:0000313" key="5">
    <source>
        <dbReference type="Proteomes" id="UP000030651"/>
    </source>
</evidence>
<dbReference type="InterPro" id="IPR024774">
    <property type="entry name" value="PH_dom-Mcp5-type"/>
</dbReference>
<feature type="compositionally biased region" description="Basic and acidic residues" evidence="2">
    <location>
        <begin position="525"/>
        <end position="539"/>
    </location>
</feature>
<dbReference type="Gene3D" id="2.30.29.30">
    <property type="entry name" value="Pleckstrin-homology domain (PH domain)/Phosphotyrosine-binding domain (PTB)"/>
    <property type="match status" value="1"/>
</dbReference>
<sequence>MDHNDPFGTDDYSPDDREPRHRYSTFDTQLFALGSNASPAQAKRALEAHLAETDRRMEEAGKLGTALVQQRKQLTQRIEEIEKLHAEAELSQDLREKLAEIERDYNDVARESAKAFLPKPRVPSNEAAAASGERRSVSPSKFEAQGGSPTKLTLPNRKLRNQPANRVHDIEFAAEISQSLIVQVRNLQALLSEKEEELKDVKIEKSKLEYDAESFQQRLKSLDESQNRYKDENWSLETQIHELSAAQRESADREKKLQQTVSILQAEKNTTQRELDEVKLNHSKLAEEHAAAVKHHDTELGAAKRNIVIAESERTALLRKVEDLTGQNQELAKAVSAQRGRALDRPEAHGTSDEDFQTANDNDTPEHSPPPSPIKGTPRHSLLESETLKTSLSHAQRTIQSLRTNVHREKTEKLELRRMLQDARDELEKVRADPMPSSKRERPSKATSRDFKKPPRLLGALRSARSEIFAPAEDPEWEDQTPGSSPDQTAAIKRRPSQVSPVIESVETDNFETANETSDQAFETANERDVETDDFHTVAEEFSSDDTQTETESPSKRATLRARPPLQPLGHGRNNSIHSTASTEDEYGFDDSRPSSSHFPPLQTKFPLRLGRGARRRSRQGSEDTIFRGSSSAFANESNRTPQPNQSLAAELGDFDGSDNDSNLSATPSKRSIRLSRPGSMRGPTASPPPPMPYQRRNTMVESGTMTEPFIEFAPSFSFNAATSARPASAHTVVSRVSDISDTGTAYLDESHAKFPSSPSSGKRDFAVSNVHANDLAPIEETDMHIAELEQLREAHAKQIEELHSERNAAHVSALAALEAQHADLIDRAIAEARSSHERELEILKSDHSNDKSGALAAAHEAHARELETLRSSHADDKTTAIAAAKAAHLHELEKLQSTHNAKIAQAESDYQAAHDRELEALKASHAQQLEVATNASKESHAAELESLAAAHAAQIERARKEVSDSHAQAVESLKAGHNAQVELAMQSSDAAHAADLERLKASHLDQIKQVRDAMNADIEHLRTSHLAQLEQVRGDVSASHAQELEALKATHTSQVEQLKKDNDAAHAAELAALAALHAKQLDTSNADNEARLAKELDVLATSHREQLETSRTEADAQLTKQLGDIKAAHADELSALRTESDAKLVAELSALKLAHSNALESSQAEAENKLAQEIRTLQGEHARQLENVKSEEAARLALETESLRAAHARNLEELEKEKDKAHASELAALNKTHAAQLEQSLAKRDAAHSAELAALASTHDKQLAVARSEAEATLARELASLKGSHASELETIRSEHAATHAKELETFEAALAKQLESTKSEGNAAHNEQIQALKAANAEIVDAHKRDSQQALEKALESARASHDRELENLRSEHMATQSRHTDELSSKHAGELAALEAALVAAKATELQALSSQHDQHVASVEDEHVKAKAAELSKLTERHEKELESAKAEAAATKTKELAALTSSHQQEIELLRAEGASSKDKAFQELVFSHQQEMESLQATASASRDVDLKALSSRHEEDIAAIKAEAATLKAQDMESLKATHTETIKSLKAEHEDAVAKLAAELAASHALALETLRSEHETSRSADLGELDAKHIQALDDLRRDHEVSRNQALDQLKSEHSAFLATVRTDHQSSMDAAIEDLQTSHAKAVASLKDGHATSLQEALSAIQFSHATELASLKSASDAALVDALEKANTEHAHALEAQQAQSLAERDRLLASHAQELEDLRKALTLIPPTLGYSAMSSIETEPIAEPESLRSPKRDAFILPRDLTHPQTPPYSTTGVMGKKSKGTDTPIIAEDETRQSPTATNNSPETPESQRPFKEMSTNTDVRPARRTVLPTADHGAQTALTSDGIDKLLSKTQRRGSQDSMTLGATAAEIIITPSDERSYLGIYNDQPQDKGKNIAGAANSVPARRPGSSSSARGSQQTAPPLPANHREAIEAARTGSSHGTKTAMGPPLLPASAYKNPRDRPQSPLSGRGTPTPRATRTGSTQGLADVQSSAKLSVRSRQSSVSSFASEIESRFNIRNEMGIGASSFAGPNTDPRMIQAITQTMIGEYLWKYTRKAGRGEMSENRHRRYFWVHPYTRTLYWSDRDPAVAGRSELRAKSIPIEAVRVVADDNPMPPGLHRKSLVIVSPGRTVKFTCTTGQRHETWFNALSYLLLRTGDESHADAEDLAGNITQEDVDEFNPPYGASAVNGNRRAPPSLSSYNSRTTRNESPNLEASMTIPTLTPTRERDSAVRPGTLGRLSGYLNRTSTSGSIFSTLRSRSHGPPAAHGSAIYEASEVNDSAEELRQIIEQQERESDRLENVRACCDGKHDVGTLSRSSKRNRSAHGHSHNHSHSHSHSHSHPEQSTTPTPMSTIKARS</sequence>
<gene>
    <name evidence="4" type="ORF">PFICI_07072</name>
</gene>
<feature type="compositionally biased region" description="Basic and acidic residues" evidence="2">
    <location>
        <begin position="341"/>
        <end position="352"/>
    </location>
</feature>
<dbReference type="CDD" id="cd13365">
    <property type="entry name" value="PH_PLC_plant-like"/>
    <property type="match status" value="1"/>
</dbReference>
<dbReference type="GO" id="GO:0005938">
    <property type="term" value="C:cell cortex"/>
    <property type="evidence" value="ECO:0007669"/>
    <property type="project" value="InterPro"/>
</dbReference>
<protein>
    <recommendedName>
        <fullName evidence="3">PH domain-containing protein</fullName>
    </recommendedName>
</protein>
<feature type="coiled-coil region" evidence="1">
    <location>
        <begin position="2289"/>
        <end position="2316"/>
    </location>
</feature>
<dbReference type="STRING" id="1229662.W3X7N9"/>
<feature type="region of interest" description="Disordered" evidence="2">
    <location>
        <begin position="1896"/>
        <end position="2008"/>
    </location>
</feature>
<feature type="region of interest" description="Disordered" evidence="2">
    <location>
        <begin position="1772"/>
        <end position="1853"/>
    </location>
</feature>
<dbReference type="RefSeq" id="XP_007833844.1">
    <property type="nucleotide sequence ID" value="XM_007835653.1"/>
</dbReference>